<dbReference type="PANTHER" id="PTHR43135">
    <property type="entry name" value="ALPHA-D-RIBOSE 1-METHYLPHOSPHONATE 5-TRIPHOSPHATE DIPHOSPHATASE"/>
    <property type="match status" value="1"/>
</dbReference>
<organism evidence="2 3">
    <name type="scientific">Cyclocybe aegerita</name>
    <name type="common">Black poplar mushroom</name>
    <name type="synonym">Agrocybe aegerita</name>
    <dbReference type="NCBI Taxonomy" id="1973307"/>
    <lineage>
        <taxon>Eukaryota</taxon>
        <taxon>Fungi</taxon>
        <taxon>Dikarya</taxon>
        <taxon>Basidiomycota</taxon>
        <taxon>Agaricomycotina</taxon>
        <taxon>Agaricomycetes</taxon>
        <taxon>Agaricomycetidae</taxon>
        <taxon>Agaricales</taxon>
        <taxon>Agaricineae</taxon>
        <taxon>Bolbitiaceae</taxon>
        <taxon>Cyclocybe</taxon>
    </lineage>
</organism>
<dbReference type="Gene3D" id="3.20.20.140">
    <property type="entry name" value="Metal-dependent hydrolases"/>
    <property type="match status" value="1"/>
</dbReference>
<comment type="caution">
    <text evidence="2">The sequence shown here is derived from an EMBL/GenBank/DDBJ whole genome shotgun (WGS) entry which is preliminary data.</text>
</comment>
<sequence>MTSTNPPSASPQSPKPNVAPRQIYRILAGQLFDSVSRTLLKDQIITVDSDAGVILDVAPLSSVRKVEDIIATLASQSGVNIDLKSLKLDIRKLDFNDSIVLPGLVDVHVHFFLHPYSETSWDDQLTKESLAERTVRATVHARQTLLAGFTTVRDLGTEGAFDADIGLRKCLAEPGTITLGPRYFCSTRAIISSGSYGPRSSLYPHQEGIDGVRGAEPVDGVEECVKEVRKQIGAGADWIKVYADYRYRARQSDVSTSIAAQNASTFTTEELSAIIKIAHARGVKVAAHANNAKAINNLLDLGVDSIEHGMQIYDPQTHDKALLRKLFLARERTTWVPTLSAFYTLASDAQWSGGAQVSWERAQATFKEALKGNGENIACGGDTGVFAHGENALELILMRRLGARWEQVLGWATYGGWKCVRGLEWEGESGERKLEEAEKNAFRVDGAAARKRLEREVPFGIIRTGWAADLLVLSGKIDGTEKEFEDALLKQDRYVIKGGKLFRRDGTEIPPI</sequence>
<dbReference type="InterPro" id="IPR032466">
    <property type="entry name" value="Metal_Hydrolase"/>
</dbReference>
<evidence type="ECO:0000313" key="3">
    <source>
        <dbReference type="Proteomes" id="UP000467700"/>
    </source>
</evidence>
<dbReference type="GO" id="GO:0016787">
    <property type="term" value="F:hydrolase activity"/>
    <property type="evidence" value="ECO:0007669"/>
    <property type="project" value="InterPro"/>
</dbReference>
<protein>
    <recommendedName>
        <fullName evidence="1">Amidohydrolase-related domain-containing protein</fullName>
    </recommendedName>
</protein>
<name>A0A8S0VWB8_CYCAE</name>
<reference evidence="2 3" key="1">
    <citation type="submission" date="2020-01" db="EMBL/GenBank/DDBJ databases">
        <authorList>
            <person name="Gupta K D."/>
        </authorList>
    </citation>
    <scope>NUCLEOTIDE SEQUENCE [LARGE SCALE GENOMIC DNA]</scope>
</reference>
<keyword evidence="3" id="KW-1185">Reference proteome</keyword>
<feature type="domain" description="Amidohydrolase-related" evidence="1">
    <location>
        <begin position="99"/>
        <end position="420"/>
    </location>
</feature>
<evidence type="ECO:0000259" key="1">
    <source>
        <dbReference type="Pfam" id="PF01979"/>
    </source>
</evidence>
<dbReference type="EMBL" id="CACVBS010000046">
    <property type="protein sequence ID" value="CAA7264934.1"/>
    <property type="molecule type" value="Genomic_DNA"/>
</dbReference>
<dbReference type="SUPFAM" id="SSF51556">
    <property type="entry name" value="Metallo-dependent hydrolases"/>
    <property type="match status" value="1"/>
</dbReference>
<dbReference type="AlphaFoldDB" id="A0A8S0VWB8"/>
<accession>A0A8S0VWB8</accession>
<dbReference type="InterPro" id="IPR051781">
    <property type="entry name" value="Metallo-dep_Hydrolase"/>
</dbReference>
<proteinExistence type="predicted"/>
<dbReference type="Proteomes" id="UP000467700">
    <property type="component" value="Unassembled WGS sequence"/>
</dbReference>
<evidence type="ECO:0000313" key="2">
    <source>
        <dbReference type="EMBL" id="CAA7264934.1"/>
    </source>
</evidence>
<dbReference type="InterPro" id="IPR006680">
    <property type="entry name" value="Amidohydro-rel"/>
</dbReference>
<gene>
    <name evidence="2" type="ORF">AAE3_LOCUS7065</name>
</gene>
<dbReference type="PANTHER" id="PTHR43135:SF3">
    <property type="entry name" value="ALPHA-D-RIBOSE 1-METHYLPHOSPHONATE 5-TRIPHOSPHATE DIPHOSPHATASE"/>
    <property type="match status" value="1"/>
</dbReference>
<dbReference type="Pfam" id="PF01979">
    <property type="entry name" value="Amidohydro_1"/>
    <property type="match status" value="1"/>
</dbReference>
<dbReference type="OrthoDB" id="5595695at2759"/>